<evidence type="ECO:0000313" key="2">
    <source>
        <dbReference type="Proteomes" id="UP000298030"/>
    </source>
</evidence>
<gene>
    <name evidence="1" type="ORF">FA13DRAFT_199971</name>
</gene>
<dbReference type="Proteomes" id="UP000298030">
    <property type="component" value="Unassembled WGS sequence"/>
</dbReference>
<reference evidence="1 2" key="1">
    <citation type="journal article" date="2019" name="Nat. Ecol. Evol.">
        <title>Megaphylogeny resolves global patterns of mushroom evolution.</title>
        <authorList>
            <person name="Varga T."/>
            <person name="Krizsan K."/>
            <person name="Foldi C."/>
            <person name="Dima B."/>
            <person name="Sanchez-Garcia M."/>
            <person name="Sanchez-Ramirez S."/>
            <person name="Szollosi G.J."/>
            <person name="Szarkandi J.G."/>
            <person name="Papp V."/>
            <person name="Albert L."/>
            <person name="Andreopoulos W."/>
            <person name="Angelini C."/>
            <person name="Antonin V."/>
            <person name="Barry K.W."/>
            <person name="Bougher N.L."/>
            <person name="Buchanan P."/>
            <person name="Buyck B."/>
            <person name="Bense V."/>
            <person name="Catcheside P."/>
            <person name="Chovatia M."/>
            <person name="Cooper J."/>
            <person name="Damon W."/>
            <person name="Desjardin D."/>
            <person name="Finy P."/>
            <person name="Geml J."/>
            <person name="Haridas S."/>
            <person name="Hughes K."/>
            <person name="Justo A."/>
            <person name="Karasinski D."/>
            <person name="Kautmanova I."/>
            <person name="Kiss B."/>
            <person name="Kocsube S."/>
            <person name="Kotiranta H."/>
            <person name="LaButti K.M."/>
            <person name="Lechner B.E."/>
            <person name="Liimatainen K."/>
            <person name="Lipzen A."/>
            <person name="Lukacs Z."/>
            <person name="Mihaltcheva S."/>
            <person name="Morgado L.N."/>
            <person name="Niskanen T."/>
            <person name="Noordeloos M.E."/>
            <person name="Ohm R.A."/>
            <person name="Ortiz-Santana B."/>
            <person name="Ovrebo C."/>
            <person name="Racz N."/>
            <person name="Riley R."/>
            <person name="Savchenko A."/>
            <person name="Shiryaev A."/>
            <person name="Soop K."/>
            <person name="Spirin V."/>
            <person name="Szebenyi C."/>
            <person name="Tomsovsky M."/>
            <person name="Tulloss R.E."/>
            <person name="Uehling J."/>
            <person name="Grigoriev I.V."/>
            <person name="Vagvolgyi C."/>
            <person name="Papp T."/>
            <person name="Martin F.M."/>
            <person name="Miettinen O."/>
            <person name="Hibbett D.S."/>
            <person name="Nagy L.G."/>
        </authorList>
    </citation>
    <scope>NUCLEOTIDE SEQUENCE [LARGE SCALE GENOMIC DNA]</scope>
    <source>
        <strain evidence="1 2">FP101781</strain>
    </source>
</reference>
<accession>A0A4Y7SGX4</accession>
<comment type="caution">
    <text evidence="1">The sequence shown here is derived from an EMBL/GenBank/DDBJ whole genome shotgun (WGS) entry which is preliminary data.</text>
</comment>
<name>A0A4Y7SGX4_COPMI</name>
<dbReference type="AlphaFoldDB" id="A0A4Y7SGX4"/>
<protein>
    <submittedName>
        <fullName evidence="1">Uncharacterized protein</fullName>
    </submittedName>
</protein>
<keyword evidence="2" id="KW-1185">Reference proteome</keyword>
<evidence type="ECO:0000313" key="1">
    <source>
        <dbReference type="EMBL" id="TEB20841.1"/>
    </source>
</evidence>
<proteinExistence type="predicted"/>
<organism evidence="1 2">
    <name type="scientific">Coprinellus micaceus</name>
    <name type="common">Glistening ink-cap mushroom</name>
    <name type="synonym">Coprinus micaceus</name>
    <dbReference type="NCBI Taxonomy" id="71717"/>
    <lineage>
        <taxon>Eukaryota</taxon>
        <taxon>Fungi</taxon>
        <taxon>Dikarya</taxon>
        <taxon>Basidiomycota</taxon>
        <taxon>Agaricomycotina</taxon>
        <taxon>Agaricomycetes</taxon>
        <taxon>Agaricomycetidae</taxon>
        <taxon>Agaricales</taxon>
        <taxon>Agaricineae</taxon>
        <taxon>Psathyrellaceae</taxon>
        <taxon>Coprinellus</taxon>
    </lineage>
</organism>
<dbReference type="EMBL" id="QPFP01000130">
    <property type="protein sequence ID" value="TEB20841.1"/>
    <property type="molecule type" value="Genomic_DNA"/>
</dbReference>
<sequence length="83" mass="9401">MRRERGTTWLSVTSLSRERIERIVTNIRPSPTTRFPTRPLTDLSDVVLVLLLSLVVVVLSRSRFLSKSNSSCAQQIRGFKSLA</sequence>